<dbReference type="EMBL" id="BMCU01000001">
    <property type="protein sequence ID" value="GGF95574.1"/>
    <property type="molecule type" value="Genomic_DNA"/>
</dbReference>
<evidence type="ECO:0000313" key="2">
    <source>
        <dbReference type="Proteomes" id="UP000654257"/>
    </source>
</evidence>
<gene>
    <name evidence="1" type="ORF">GCM10007304_06800</name>
</gene>
<reference evidence="1" key="1">
    <citation type="journal article" date="2014" name="Int. J. Syst. Evol. Microbiol.">
        <title>Complete genome sequence of Corynebacterium casei LMG S-19264T (=DSM 44701T), isolated from a smear-ripened cheese.</title>
        <authorList>
            <consortium name="US DOE Joint Genome Institute (JGI-PGF)"/>
            <person name="Walter F."/>
            <person name="Albersmeier A."/>
            <person name="Kalinowski J."/>
            <person name="Ruckert C."/>
        </authorList>
    </citation>
    <scope>NUCLEOTIDE SEQUENCE</scope>
    <source>
        <strain evidence="1">CCM 7905</strain>
    </source>
</reference>
<dbReference type="AlphaFoldDB" id="A0A917CRN3"/>
<organism evidence="1 2">
    <name type="scientific">Rhodococcoides trifolii</name>
    <dbReference type="NCBI Taxonomy" id="908250"/>
    <lineage>
        <taxon>Bacteria</taxon>
        <taxon>Bacillati</taxon>
        <taxon>Actinomycetota</taxon>
        <taxon>Actinomycetes</taxon>
        <taxon>Mycobacteriales</taxon>
        <taxon>Nocardiaceae</taxon>
        <taxon>Rhodococcoides</taxon>
    </lineage>
</organism>
<name>A0A917CRN3_9NOCA</name>
<proteinExistence type="predicted"/>
<reference evidence="1" key="2">
    <citation type="submission" date="2020-09" db="EMBL/GenBank/DDBJ databases">
        <authorList>
            <person name="Sun Q."/>
            <person name="Sedlacek I."/>
        </authorList>
    </citation>
    <scope>NUCLEOTIDE SEQUENCE</scope>
    <source>
        <strain evidence="1">CCM 7905</strain>
    </source>
</reference>
<keyword evidence="2" id="KW-1185">Reference proteome</keyword>
<sequence>MTTSDTRKRKSRLPLIALIVVVAFLAALIGGEFYARNRVETCLANQFESELGSQIDVGLGFYPVLVQLATKEFKSVEITSDDTKFGPAQDMKVSAEIDDVNLNNVSDTSSGTIGSSSADVDWSNSGIQATLASQGIGGLISGVTSDAAAGTLNFAIVGGLAQLTVKPVVAGDKIEVQTVDANILGFGIPTDLADSVVSVLTDSLQAYPLGMTPQSIEVTDTGLKMSLTGGEYTMPAAQEGQQQISC</sequence>
<evidence type="ECO:0000313" key="1">
    <source>
        <dbReference type="EMBL" id="GGF95574.1"/>
    </source>
</evidence>
<comment type="caution">
    <text evidence="1">The sequence shown here is derived from an EMBL/GenBank/DDBJ whole genome shotgun (WGS) entry which is preliminary data.</text>
</comment>
<dbReference type="RefSeq" id="WP_188543265.1">
    <property type="nucleotide sequence ID" value="NZ_BMCU01000001.1"/>
</dbReference>
<dbReference type="Proteomes" id="UP000654257">
    <property type="component" value="Unassembled WGS sequence"/>
</dbReference>
<dbReference type="InterPro" id="IPR021373">
    <property type="entry name" value="DUF2993"/>
</dbReference>
<dbReference type="Pfam" id="PF11209">
    <property type="entry name" value="LmeA"/>
    <property type="match status" value="1"/>
</dbReference>
<protein>
    <recommendedName>
        <fullName evidence="3">DUF2993 domain-containing protein</fullName>
    </recommendedName>
</protein>
<evidence type="ECO:0008006" key="3">
    <source>
        <dbReference type="Google" id="ProtNLM"/>
    </source>
</evidence>
<accession>A0A917CRN3</accession>